<name>A0A177B3L7_9BILA</name>
<dbReference type="AlphaFoldDB" id="A0A177B3L7"/>
<dbReference type="InterPro" id="IPR050743">
    <property type="entry name" value="2-oxoacid_DH_E2_comp"/>
</dbReference>
<dbReference type="EMBL" id="LWCA01000495">
    <property type="protein sequence ID" value="OAF68201.1"/>
    <property type="molecule type" value="Genomic_DNA"/>
</dbReference>
<gene>
    <name evidence="5" type="ORF">A3Q56_04068</name>
</gene>
<dbReference type="Proteomes" id="UP000078046">
    <property type="component" value="Unassembled WGS sequence"/>
</dbReference>
<dbReference type="InterPro" id="IPR023213">
    <property type="entry name" value="CAT-like_dom_sf"/>
</dbReference>
<feature type="domain" description="2-oxoacid dehydrogenase acyltransferase catalytic" evidence="4">
    <location>
        <begin position="1"/>
        <end position="129"/>
    </location>
</feature>
<evidence type="ECO:0000313" key="5">
    <source>
        <dbReference type="EMBL" id="OAF68201.1"/>
    </source>
</evidence>
<dbReference type="Pfam" id="PF00198">
    <property type="entry name" value="2-oxoacid_dh"/>
    <property type="match status" value="1"/>
</dbReference>
<dbReference type="GO" id="GO:0005739">
    <property type="term" value="C:mitochondrion"/>
    <property type="evidence" value="ECO:0007669"/>
    <property type="project" value="TreeGrafter"/>
</dbReference>
<sequence length="133" mass="14986">MVPNIKNVEKKSIIEISKEMKRIIKYGMQNQLLPHDVLHGTFTLSNIGSIGGTYAMPIIMPPQLCIGAIGKISEKLKLNDIKDKSISQVYSASYLNISWSADHRVIDGATMTKFSNLWKKYIEHPLLMLKIAK</sequence>
<evidence type="ECO:0000313" key="6">
    <source>
        <dbReference type="Proteomes" id="UP000078046"/>
    </source>
</evidence>
<dbReference type="InterPro" id="IPR001078">
    <property type="entry name" value="2-oxoacid_DH_actylTfrase"/>
</dbReference>
<dbReference type="GO" id="GO:0016407">
    <property type="term" value="F:acetyltransferase activity"/>
    <property type="evidence" value="ECO:0007669"/>
    <property type="project" value="TreeGrafter"/>
</dbReference>
<dbReference type="PANTHER" id="PTHR43178">
    <property type="entry name" value="DIHYDROLIPOAMIDE ACETYLTRANSFERASE COMPONENT OF PYRUVATE DEHYDROGENASE COMPLEX"/>
    <property type="match status" value="1"/>
</dbReference>
<evidence type="ECO:0000259" key="4">
    <source>
        <dbReference type="Pfam" id="PF00198"/>
    </source>
</evidence>
<organism evidence="5 6">
    <name type="scientific">Intoshia linei</name>
    <dbReference type="NCBI Taxonomy" id="1819745"/>
    <lineage>
        <taxon>Eukaryota</taxon>
        <taxon>Metazoa</taxon>
        <taxon>Spiralia</taxon>
        <taxon>Lophotrochozoa</taxon>
        <taxon>Mesozoa</taxon>
        <taxon>Orthonectida</taxon>
        <taxon>Rhopaluridae</taxon>
        <taxon>Intoshia</taxon>
    </lineage>
</organism>
<comment type="cofactor">
    <cofactor evidence="1">
        <name>(R)-lipoate</name>
        <dbReference type="ChEBI" id="CHEBI:83088"/>
    </cofactor>
</comment>
<dbReference type="GO" id="GO:0031405">
    <property type="term" value="F:lipoic acid binding"/>
    <property type="evidence" value="ECO:0007669"/>
    <property type="project" value="TreeGrafter"/>
</dbReference>
<keyword evidence="6" id="KW-1185">Reference proteome</keyword>
<keyword evidence="3" id="KW-0012">Acyltransferase</keyword>
<dbReference type="PANTHER" id="PTHR43178:SF5">
    <property type="entry name" value="LIPOAMIDE ACYLTRANSFERASE COMPONENT OF BRANCHED-CHAIN ALPHA-KETO ACID DEHYDROGENASE COMPLEX, MITOCHONDRIAL"/>
    <property type="match status" value="1"/>
</dbReference>
<comment type="caution">
    <text evidence="5">The sequence shown here is derived from an EMBL/GenBank/DDBJ whole genome shotgun (WGS) entry which is preliminary data.</text>
</comment>
<keyword evidence="2" id="KW-0808">Transferase</keyword>
<reference evidence="5 6" key="1">
    <citation type="submission" date="2016-04" db="EMBL/GenBank/DDBJ databases">
        <title>The genome of Intoshia linei affirms orthonectids as highly simplified spiralians.</title>
        <authorList>
            <person name="Mikhailov K.V."/>
            <person name="Slusarev G.S."/>
            <person name="Nikitin M.A."/>
            <person name="Logacheva M.D."/>
            <person name="Penin A."/>
            <person name="Aleoshin V."/>
            <person name="Panchin Y.V."/>
        </authorList>
    </citation>
    <scope>NUCLEOTIDE SEQUENCE [LARGE SCALE GENOMIC DNA]</scope>
    <source>
        <strain evidence="5">Intl2013</strain>
        <tissue evidence="5">Whole animal</tissue>
    </source>
</reference>
<dbReference type="OrthoDB" id="6270326at2759"/>
<proteinExistence type="predicted"/>
<evidence type="ECO:0000256" key="2">
    <source>
        <dbReference type="ARBA" id="ARBA00022679"/>
    </source>
</evidence>
<dbReference type="Gene3D" id="3.30.559.10">
    <property type="entry name" value="Chloramphenicol acetyltransferase-like domain"/>
    <property type="match status" value="1"/>
</dbReference>
<evidence type="ECO:0000256" key="3">
    <source>
        <dbReference type="ARBA" id="ARBA00023315"/>
    </source>
</evidence>
<accession>A0A177B3L7</accession>
<protein>
    <recommendedName>
        <fullName evidence="4">2-oxoacid dehydrogenase acyltransferase catalytic domain-containing protein</fullName>
    </recommendedName>
</protein>
<evidence type="ECO:0000256" key="1">
    <source>
        <dbReference type="ARBA" id="ARBA00001938"/>
    </source>
</evidence>
<dbReference type="SUPFAM" id="SSF52777">
    <property type="entry name" value="CoA-dependent acyltransferases"/>
    <property type="match status" value="1"/>
</dbReference>